<protein>
    <recommendedName>
        <fullName evidence="3">F-box domain-containing protein</fullName>
    </recommendedName>
</protein>
<dbReference type="EMBL" id="BTRK01000005">
    <property type="protein sequence ID" value="GMR56316.1"/>
    <property type="molecule type" value="Genomic_DNA"/>
</dbReference>
<sequence length="98" mass="11394">ELPSDIIRNVIAYSDHFIPEMQLVSHLWNGLVKEEYSKPFEQLRFQEPRISNEMFNNMGVIVSTVVPKVFSFDLQKIADAGFKIMSNRNTGKMIPEYQ</sequence>
<organism evidence="1 2">
    <name type="scientific">Pristionchus mayeri</name>
    <dbReference type="NCBI Taxonomy" id="1317129"/>
    <lineage>
        <taxon>Eukaryota</taxon>
        <taxon>Metazoa</taxon>
        <taxon>Ecdysozoa</taxon>
        <taxon>Nematoda</taxon>
        <taxon>Chromadorea</taxon>
        <taxon>Rhabditida</taxon>
        <taxon>Rhabditina</taxon>
        <taxon>Diplogasteromorpha</taxon>
        <taxon>Diplogasteroidea</taxon>
        <taxon>Neodiplogasteridae</taxon>
        <taxon>Pristionchus</taxon>
    </lineage>
</organism>
<evidence type="ECO:0000313" key="1">
    <source>
        <dbReference type="EMBL" id="GMR56316.1"/>
    </source>
</evidence>
<evidence type="ECO:0000313" key="2">
    <source>
        <dbReference type="Proteomes" id="UP001328107"/>
    </source>
</evidence>
<dbReference type="Proteomes" id="UP001328107">
    <property type="component" value="Unassembled WGS sequence"/>
</dbReference>
<feature type="non-terminal residue" evidence="1">
    <location>
        <position position="98"/>
    </location>
</feature>
<keyword evidence="2" id="KW-1185">Reference proteome</keyword>
<name>A0AAN5D3S9_9BILA</name>
<evidence type="ECO:0008006" key="3">
    <source>
        <dbReference type="Google" id="ProtNLM"/>
    </source>
</evidence>
<dbReference type="AlphaFoldDB" id="A0AAN5D3S9"/>
<accession>A0AAN5D3S9</accession>
<feature type="non-terminal residue" evidence="1">
    <location>
        <position position="1"/>
    </location>
</feature>
<reference evidence="2" key="1">
    <citation type="submission" date="2022-10" db="EMBL/GenBank/DDBJ databases">
        <title>Genome assembly of Pristionchus species.</title>
        <authorList>
            <person name="Yoshida K."/>
            <person name="Sommer R.J."/>
        </authorList>
    </citation>
    <scope>NUCLEOTIDE SEQUENCE [LARGE SCALE GENOMIC DNA]</scope>
    <source>
        <strain evidence="2">RS5460</strain>
    </source>
</reference>
<comment type="caution">
    <text evidence="1">The sequence shown here is derived from an EMBL/GenBank/DDBJ whole genome shotgun (WGS) entry which is preliminary data.</text>
</comment>
<gene>
    <name evidence="1" type="ORF">PMAYCL1PPCAC_26511</name>
</gene>
<proteinExistence type="predicted"/>